<evidence type="ECO:0000313" key="1">
    <source>
        <dbReference type="EMBL" id="KAI0031955.1"/>
    </source>
</evidence>
<dbReference type="EMBL" id="MU273562">
    <property type="protein sequence ID" value="KAI0031955.1"/>
    <property type="molecule type" value="Genomic_DNA"/>
</dbReference>
<gene>
    <name evidence="1" type="ORF">K488DRAFT_86332</name>
</gene>
<organism evidence="1 2">
    <name type="scientific">Vararia minispora EC-137</name>
    <dbReference type="NCBI Taxonomy" id="1314806"/>
    <lineage>
        <taxon>Eukaryota</taxon>
        <taxon>Fungi</taxon>
        <taxon>Dikarya</taxon>
        <taxon>Basidiomycota</taxon>
        <taxon>Agaricomycotina</taxon>
        <taxon>Agaricomycetes</taxon>
        <taxon>Russulales</taxon>
        <taxon>Lachnocladiaceae</taxon>
        <taxon>Vararia</taxon>
    </lineage>
</organism>
<name>A0ACB8QJX3_9AGAM</name>
<evidence type="ECO:0000313" key="2">
    <source>
        <dbReference type="Proteomes" id="UP000814128"/>
    </source>
</evidence>
<protein>
    <submittedName>
        <fullName evidence="1">Uncharacterized protein</fullName>
    </submittedName>
</protein>
<keyword evidence="2" id="KW-1185">Reference proteome</keyword>
<dbReference type="Proteomes" id="UP000814128">
    <property type="component" value="Unassembled WGS sequence"/>
</dbReference>
<comment type="caution">
    <text evidence="1">The sequence shown here is derived from an EMBL/GenBank/DDBJ whole genome shotgun (WGS) entry which is preliminary data.</text>
</comment>
<accession>A0ACB8QJX3</accession>
<proteinExistence type="predicted"/>
<reference evidence="1" key="1">
    <citation type="submission" date="2021-02" db="EMBL/GenBank/DDBJ databases">
        <authorList>
            <consortium name="DOE Joint Genome Institute"/>
            <person name="Ahrendt S."/>
            <person name="Looney B.P."/>
            <person name="Miyauchi S."/>
            <person name="Morin E."/>
            <person name="Drula E."/>
            <person name="Courty P.E."/>
            <person name="Chicoki N."/>
            <person name="Fauchery L."/>
            <person name="Kohler A."/>
            <person name="Kuo A."/>
            <person name="Labutti K."/>
            <person name="Pangilinan J."/>
            <person name="Lipzen A."/>
            <person name="Riley R."/>
            <person name="Andreopoulos W."/>
            <person name="He G."/>
            <person name="Johnson J."/>
            <person name="Barry K.W."/>
            <person name="Grigoriev I.V."/>
            <person name="Nagy L."/>
            <person name="Hibbett D."/>
            <person name="Henrissat B."/>
            <person name="Matheny P.B."/>
            <person name="Labbe J."/>
            <person name="Martin F."/>
        </authorList>
    </citation>
    <scope>NUCLEOTIDE SEQUENCE</scope>
    <source>
        <strain evidence="1">EC-137</strain>
    </source>
</reference>
<reference evidence="1" key="2">
    <citation type="journal article" date="2022" name="New Phytol.">
        <title>Evolutionary transition to the ectomycorrhizal habit in the genomes of a hyperdiverse lineage of mushroom-forming fungi.</title>
        <authorList>
            <person name="Looney B."/>
            <person name="Miyauchi S."/>
            <person name="Morin E."/>
            <person name="Drula E."/>
            <person name="Courty P.E."/>
            <person name="Kohler A."/>
            <person name="Kuo A."/>
            <person name="LaButti K."/>
            <person name="Pangilinan J."/>
            <person name="Lipzen A."/>
            <person name="Riley R."/>
            <person name="Andreopoulos W."/>
            <person name="He G."/>
            <person name="Johnson J."/>
            <person name="Nolan M."/>
            <person name="Tritt A."/>
            <person name="Barry K.W."/>
            <person name="Grigoriev I.V."/>
            <person name="Nagy L.G."/>
            <person name="Hibbett D."/>
            <person name="Henrissat B."/>
            <person name="Matheny P.B."/>
            <person name="Labbe J."/>
            <person name="Martin F.M."/>
        </authorList>
    </citation>
    <scope>NUCLEOTIDE SEQUENCE</scope>
    <source>
        <strain evidence="1">EC-137</strain>
    </source>
</reference>
<sequence>MLSSPTPFPRTPTSSRAYHPHASSPLSASASSPLSSPSSQIGIRRSQYKSTTPAVPSSSRRSSATYAKRPHNVSSTPAWDGSFMRGNLFATEPEEDPARRSLLRERFKQRCFERAQRAREVKIRSGRKHAHYSSDGEDLDMEDEEDVDEFLNDEFFARVMQSAKRNQQHQYRLSYQLDVGSSFDPDMEDVGQWERDLEEPSDGPRPPSEYDEDDPEELAKLAEDEAYWDELGDTSFLDALEAPERIVEAPAPEEGMDLS</sequence>